<accession>A0A224YA19</accession>
<evidence type="ECO:0000313" key="1">
    <source>
        <dbReference type="EMBL" id="MAA14516.1"/>
    </source>
</evidence>
<dbReference type="EMBL" id="GFPF01003370">
    <property type="protein sequence ID" value="MAA14516.1"/>
    <property type="molecule type" value="Transcribed_RNA"/>
</dbReference>
<dbReference type="AlphaFoldDB" id="A0A224YA19"/>
<sequence>MMSRKAQVHNVYPRAQTACFRTPVYVLTLVAMDMSTNLSPMLTSMPPMMLGSTFLVITSTSPFLRNAFSADSSSLSMAASKGLAVTTSQGTSPRTAPMMREKAPITGFTKRDRPFSAREPMRFTVKLLNCNFLRASWRASLLTSLLTSGFSINCASLVSCSIMPLNLRSSFSTTSSFFSLEAAEYSAVAYRPSMPNTAKGGLTRPALTAPVVEKWRVKVSMRPQPAMSKVKAAVKTMKLCPLVSYDHFGRKKSLTTNLLTLHAMN</sequence>
<proteinExistence type="predicted"/>
<reference evidence="1" key="1">
    <citation type="journal article" date="2017" name="Parasit. Vectors">
        <title>Sialotranscriptomics of Rhipicephalus zambeziensis reveals intricate expression profiles of secretory proteins and suggests tight temporal transcriptional regulation during blood-feeding.</title>
        <authorList>
            <person name="de Castro M.H."/>
            <person name="de Klerk D."/>
            <person name="Pienaar R."/>
            <person name="Rees D.J.G."/>
            <person name="Mans B.J."/>
        </authorList>
    </citation>
    <scope>NUCLEOTIDE SEQUENCE</scope>
    <source>
        <tissue evidence="1">Salivary glands</tissue>
    </source>
</reference>
<name>A0A224YA19_9ACAR</name>
<organism evidence="1">
    <name type="scientific">Rhipicephalus zambeziensis</name>
    <dbReference type="NCBI Taxonomy" id="60191"/>
    <lineage>
        <taxon>Eukaryota</taxon>
        <taxon>Metazoa</taxon>
        <taxon>Ecdysozoa</taxon>
        <taxon>Arthropoda</taxon>
        <taxon>Chelicerata</taxon>
        <taxon>Arachnida</taxon>
        <taxon>Acari</taxon>
        <taxon>Parasitiformes</taxon>
        <taxon>Ixodida</taxon>
        <taxon>Ixodoidea</taxon>
        <taxon>Ixodidae</taxon>
        <taxon>Rhipicephalinae</taxon>
        <taxon>Rhipicephalus</taxon>
        <taxon>Rhipicephalus</taxon>
    </lineage>
</organism>
<protein>
    <submittedName>
        <fullName evidence="1">Uncharacterized protein</fullName>
    </submittedName>
</protein>